<protein>
    <submittedName>
        <fullName evidence="1">Uncharacterized protein</fullName>
    </submittedName>
</protein>
<sequence>MIIPRIVAKAHGLRQFFKKKRMDATNLLCFLPTTSSEVKPTSVVIILVSVTLSILLMAAEGVPSVATVGAAAVEAAAASVTMAVDTAVSVAMPTAVPMALAATTAISEAVAMAEAITPVAAVAGLV</sequence>
<dbReference type="Proteomes" id="UP000774326">
    <property type="component" value="Unassembled WGS sequence"/>
</dbReference>
<reference evidence="1" key="1">
    <citation type="journal article" date="2021" name="Open Biol.">
        <title>Shared evolutionary footprints suggest mitochondrial oxidative damage underlies multiple complex I losses in fungi.</title>
        <authorList>
            <person name="Schikora-Tamarit M.A."/>
            <person name="Marcet-Houben M."/>
            <person name="Nosek J."/>
            <person name="Gabaldon T."/>
        </authorList>
    </citation>
    <scope>NUCLEOTIDE SEQUENCE</scope>
    <source>
        <strain evidence="1">CBS2887</strain>
    </source>
</reference>
<proteinExistence type="predicted"/>
<dbReference type="AlphaFoldDB" id="A0A9P8QAY0"/>
<dbReference type="EMBL" id="JAEUBG010001584">
    <property type="protein sequence ID" value="KAH3686170.1"/>
    <property type="molecule type" value="Genomic_DNA"/>
</dbReference>
<name>A0A9P8QAY0_WICPI</name>
<keyword evidence="2" id="KW-1185">Reference proteome</keyword>
<evidence type="ECO:0000313" key="1">
    <source>
        <dbReference type="EMBL" id="KAH3686170.1"/>
    </source>
</evidence>
<accession>A0A9P8QAY0</accession>
<gene>
    <name evidence="1" type="ORF">WICPIJ_002859</name>
</gene>
<comment type="caution">
    <text evidence="1">The sequence shown here is derived from an EMBL/GenBank/DDBJ whole genome shotgun (WGS) entry which is preliminary data.</text>
</comment>
<evidence type="ECO:0000313" key="2">
    <source>
        <dbReference type="Proteomes" id="UP000774326"/>
    </source>
</evidence>
<organism evidence="1 2">
    <name type="scientific">Wickerhamomyces pijperi</name>
    <name type="common">Yeast</name>
    <name type="synonym">Pichia pijperi</name>
    <dbReference type="NCBI Taxonomy" id="599730"/>
    <lineage>
        <taxon>Eukaryota</taxon>
        <taxon>Fungi</taxon>
        <taxon>Dikarya</taxon>
        <taxon>Ascomycota</taxon>
        <taxon>Saccharomycotina</taxon>
        <taxon>Saccharomycetes</taxon>
        <taxon>Phaffomycetales</taxon>
        <taxon>Wickerhamomycetaceae</taxon>
        <taxon>Wickerhamomyces</taxon>
    </lineage>
</organism>
<reference evidence="1" key="2">
    <citation type="submission" date="2021-01" db="EMBL/GenBank/DDBJ databases">
        <authorList>
            <person name="Schikora-Tamarit M.A."/>
        </authorList>
    </citation>
    <scope>NUCLEOTIDE SEQUENCE</scope>
    <source>
        <strain evidence="1">CBS2887</strain>
    </source>
</reference>